<dbReference type="HOGENOM" id="CLU_2372126_0_0_1"/>
<dbReference type="InParanoid" id="H2XNE4"/>
<keyword evidence="2" id="KW-1185">Reference proteome</keyword>
<protein>
    <submittedName>
        <fullName evidence="1">Uncharacterized protein</fullName>
    </submittedName>
</protein>
<sequence length="95" mass="10924">MLRRSCHIRLESFLNWKNAVNGRQKSNGETYTTTEKAKMCLSDATFQGLLMTTKSFIGILDYMLGLGAEYVIFLRISQDVLESFFGTNSSKRWKQ</sequence>
<dbReference type="Ensembl" id="ENSCINT00000035538.1">
    <property type="protein sequence ID" value="ENSCINP00000031177.1"/>
    <property type="gene ID" value="ENSCING00000020160.1"/>
</dbReference>
<evidence type="ECO:0000313" key="2">
    <source>
        <dbReference type="Proteomes" id="UP000008144"/>
    </source>
</evidence>
<reference evidence="2" key="1">
    <citation type="journal article" date="2002" name="Science">
        <title>The draft genome of Ciona intestinalis: insights into chordate and vertebrate origins.</title>
        <authorList>
            <person name="Dehal P."/>
            <person name="Satou Y."/>
            <person name="Campbell R.K."/>
            <person name="Chapman J."/>
            <person name="Degnan B."/>
            <person name="De Tomaso A."/>
            <person name="Davidson B."/>
            <person name="Di Gregorio A."/>
            <person name="Gelpke M."/>
            <person name="Goodstein D.M."/>
            <person name="Harafuji N."/>
            <person name="Hastings K.E."/>
            <person name="Ho I."/>
            <person name="Hotta K."/>
            <person name="Huang W."/>
            <person name="Kawashima T."/>
            <person name="Lemaire P."/>
            <person name="Martinez D."/>
            <person name="Meinertzhagen I.A."/>
            <person name="Necula S."/>
            <person name="Nonaka M."/>
            <person name="Putnam N."/>
            <person name="Rash S."/>
            <person name="Saiga H."/>
            <person name="Satake M."/>
            <person name="Terry A."/>
            <person name="Yamada L."/>
            <person name="Wang H.G."/>
            <person name="Awazu S."/>
            <person name="Azumi K."/>
            <person name="Boore J."/>
            <person name="Branno M."/>
            <person name="Chin-Bow S."/>
            <person name="DeSantis R."/>
            <person name="Doyle S."/>
            <person name="Francino P."/>
            <person name="Keys D.N."/>
            <person name="Haga S."/>
            <person name="Hayashi H."/>
            <person name="Hino K."/>
            <person name="Imai K.S."/>
            <person name="Inaba K."/>
            <person name="Kano S."/>
            <person name="Kobayashi K."/>
            <person name="Kobayashi M."/>
            <person name="Lee B.I."/>
            <person name="Makabe K.W."/>
            <person name="Manohar C."/>
            <person name="Matassi G."/>
            <person name="Medina M."/>
            <person name="Mochizuki Y."/>
            <person name="Mount S."/>
            <person name="Morishita T."/>
            <person name="Miura S."/>
            <person name="Nakayama A."/>
            <person name="Nishizaka S."/>
            <person name="Nomoto H."/>
            <person name="Ohta F."/>
            <person name="Oishi K."/>
            <person name="Rigoutsos I."/>
            <person name="Sano M."/>
            <person name="Sasaki A."/>
            <person name="Sasakura Y."/>
            <person name="Shoguchi E."/>
            <person name="Shin-i T."/>
            <person name="Spagnuolo A."/>
            <person name="Stainier D."/>
            <person name="Suzuki M.M."/>
            <person name="Tassy O."/>
            <person name="Takatori N."/>
            <person name="Tokuoka M."/>
            <person name="Yagi K."/>
            <person name="Yoshizaki F."/>
            <person name="Wada S."/>
            <person name="Zhang C."/>
            <person name="Hyatt P.D."/>
            <person name="Larimer F."/>
            <person name="Detter C."/>
            <person name="Doggett N."/>
            <person name="Glavina T."/>
            <person name="Hawkins T."/>
            <person name="Richardson P."/>
            <person name="Lucas S."/>
            <person name="Kohara Y."/>
            <person name="Levine M."/>
            <person name="Satoh N."/>
            <person name="Rokhsar D.S."/>
        </authorList>
    </citation>
    <scope>NUCLEOTIDE SEQUENCE [LARGE SCALE GENOMIC DNA]</scope>
</reference>
<reference evidence="1" key="2">
    <citation type="submission" date="2025-08" db="UniProtKB">
        <authorList>
            <consortium name="Ensembl"/>
        </authorList>
    </citation>
    <scope>IDENTIFICATION</scope>
</reference>
<dbReference type="Proteomes" id="UP000008144">
    <property type="component" value="Unassembled WGS sequence"/>
</dbReference>
<organism evidence="1 2">
    <name type="scientific">Ciona intestinalis</name>
    <name type="common">Transparent sea squirt</name>
    <name type="synonym">Ascidia intestinalis</name>
    <dbReference type="NCBI Taxonomy" id="7719"/>
    <lineage>
        <taxon>Eukaryota</taxon>
        <taxon>Metazoa</taxon>
        <taxon>Chordata</taxon>
        <taxon>Tunicata</taxon>
        <taxon>Ascidiacea</taxon>
        <taxon>Phlebobranchia</taxon>
        <taxon>Cionidae</taxon>
        <taxon>Ciona</taxon>
    </lineage>
</organism>
<reference evidence="1" key="3">
    <citation type="submission" date="2025-09" db="UniProtKB">
        <authorList>
            <consortium name="Ensembl"/>
        </authorList>
    </citation>
    <scope>IDENTIFICATION</scope>
</reference>
<evidence type="ECO:0000313" key="1">
    <source>
        <dbReference type="Ensembl" id="ENSCINP00000031177.1"/>
    </source>
</evidence>
<proteinExistence type="predicted"/>
<dbReference type="AlphaFoldDB" id="H2XNE4"/>
<name>H2XNE4_CIOIN</name>
<accession>H2XNE4</accession>